<proteinExistence type="predicted"/>
<evidence type="ECO:0000313" key="2">
    <source>
        <dbReference type="EMBL" id="DAD96180.1"/>
    </source>
</evidence>
<accession>A0A8S5NP85</accession>
<evidence type="ECO:0000256" key="1">
    <source>
        <dbReference type="SAM" id="MobiDB-lite"/>
    </source>
</evidence>
<organism evidence="2">
    <name type="scientific">Myoviridae sp. ctlnK45</name>
    <dbReference type="NCBI Taxonomy" id="2826693"/>
    <lineage>
        <taxon>Viruses</taxon>
        <taxon>Duplodnaviria</taxon>
        <taxon>Heunggongvirae</taxon>
        <taxon>Uroviricota</taxon>
        <taxon>Caudoviricetes</taxon>
    </lineage>
</organism>
<reference evidence="2" key="1">
    <citation type="journal article" date="2021" name="Proc. Natl. Acad. Sci. U.S.A.">
        <title>A Catalog of Tens of Thousands of Viruses from Human Metagenomes Reveals Hidden Associations with Chronic Diseases.</title>
        <authorList>
            <person name="Tisza M.J."/>
            <person name="Buck C.B."/>
        </authorList>
    </citation>
    <scope>NUCLEOTIDE SEQUENCE</scope>
    <source>
        <strain evidence="2">CtlnK45</strain>
    </source>
</reference>
<feature type="region of interest" description="Disordered" evidence="1">
    <location>
        <begin position="1"/>
        <end position="21"/>
    </location>
</feature>
<sequence length="186" mass="21314">MPYQNFLREGAGSMAKTASNHSKAHMDNMNKKAAAAHKKQTIERIKAFLKQSEEYFDVQDRLEQAYSEAGLANAMRWTVQRLQGDYDYNDGREAEVVEAQVEAFEAGDEEIDDPRCVMSYYVRLAYQRIQEQIDTSPIYQEKGMVTRGIFLNKQKRLGGYQDKQETRQDISVNVTFGDGVDASDFK</sequence>
<name>A0A8S5NP85_9CAUD</name>
<dbReference type="EMBL" id="BK015212">
    <property type="protein sequence ID" value="DAD96180.1"/>
    <property type="molecule type" value="Genomic_DNA"/>
</dbReference>
<protein>
    <submittedName>
        <fullName evidence="2">Uncharacterized protein</fullName>
    </submittedName>
</protein>